<dbReference type="Proteomes" id="UP000000768">
    <property type="component" value="Chromosome 3"/>
</dbReference>
<accession>A0A1W0VW90</accession>
<dbReference type="InParanoid" id="A0A1W0VW90"/>
<evidence type="ECO:0000256" key="1">
    <source>
        <dbReference type="SAM" id="MobiDB-lite"/>
    </source>
</evidence>
<gene>
    <name evidence="2" type="ORF">SORBI_3003G079775</name>
</gene>
<feature type="region of interest" description="Disordered" evidence="1">
    <location>
        <begin position="1"/>
        <end position="31"/>
    </location>
</feature>
<evidence type="ECO:0000313" key="3">
    <source>
        <dbReference type="Proteomes" id="UP000000768"/>
    </source>
</evidence>
<dbReference type="AlphaFoldDB" id="A0A1W0VW90"/>
<keyword evidence="3" id="KW-1185">Reference proteome</keyword>
<protein>
    <submittedName>
        <fullName evidence="2">Uncharacterized protein</fullName>
    </submittedName>
</protein>
<name>A0A1W0VW90_SORBI</name>
<organism evidence="2 3">
    <name type="scientific">Sorghum bicolor</name>
    <name type="common">Sorghum</name>
    <name type="synonym">Sorghum vulgare</name>
    <dbReference type="NCBI Taxonomy" id="4558"/>
    <lineage>
        <taxon>Eukaryota</taxon>
        <taxon>Viridiplantae</taxon>
        <taxon>Streptophyta</taxon>
        <taxon>Embryophyta</taxon>
        <taxon>Tracheophyta</taxon>
        <taxon>Spermatophyta</taxon>
        <taxon>Magnoliopsida</taxon>
        <taxon>Liliopsida</taxon>
        <taxon>Poales</taxon>
        <taxon>Poaceae</taxon>
        <taxon>PACMAD clade</taxon>
        <taxon>Panicoideae</taxon>
        <taxon>Andropogonodae</taxon>
        <taxon>Andropogoneae</taxon>
        <taxon>Sorghinae</taxon>
        <taxon>Sorghum</taxon>
    </lineage>
</organism>
<feature type="compositionally biased region" description="Low complexity" evidence="1">
    <location>
        <begin position="11"/>
        <end position="27"/>
    </location>
</feature>
<dbReference type="Gramene" id="OQU86371">
    <property type="protein sequence ID" value="OQU86371"/>
    <property type="gene ID" value="SORBI_3003G079775"/>
</dbReference>
<proteinExistence type="predicted"/>
<sequence>MAVAMQLRRNPSSLVAPPSSPHLSLSRPRPDLARPLLPPLGSLNRSVTIPTAACLPPLAGPFYICRSWRRKRGERLARTLESKSRRRRRRRRRRNLLGTREREREVGCKVWRWKMTCACGHEVGRTASGENFKRD</sequence>
<feature type="compositionally biased region" description="Basic residues" evidence="1">
    <location>
        <begin position="84"/>
        <end position="95"/>
    </location>
</feature>
<feature type="region of interest" description="Disordered" evidence="1">
    <location>
        <begin position="79"/>
        <end position="102"/>
    </location>
</feature>
<reference evidence="2 3" key="1">
    <citation type="journal article" date="2009" name="Nature">
        <title>The Sorghum bicolor genome and the diversification of grasses.</title>
        <authorList>
            <person name="Paterson A.H."/>
            <person name="Bowers J.E."/>
            <person name="Bruggmann R."/>
            <person name="Dubchak I."/>
            <person name="Grimwood J."/>
            <person name="Gundlach H."/>
            <person name="Haberer G."/>
            <person name="Hellsten U."/>
            <person name="Mitros T."/>
            <person name="Poliakov A."/>
            <person name="Schmutz J."/>
            <person name="Spannagl M."/>
            <person name="Tang H."/>
            <person name="Wang X."/>
            <person name="Wicker T."/>
            <person name="Bharti A.K."/>
            <person name="Chapman J."/>
            <person name="Feltus F.A."/>
            <person name="Gowik U."/>
            <person name="Grigoriev I.V."/>
            <person name="Lyons E."/>
            <person name="Maher C.A."/>
            <person name="Martis M."/>
            <person name="Narechania A."/>
            <person name="Otillar R.P."/>
            <person name="Penning B.W."/>
            <person name="Salamov A.A."/>
            <person name="Wang Y."/>
            <person name="Zhang L."/>
            <person name="Carpita N.C."/>
            <person name="Freeling M."/>
            <person name="Gingle A.R."/>
            <person name="Hash C.T."/>
            <person name="Keller B."/>
            <person name="Klein P."/>
            <person name="Kresovich S."/>
            <person name="McCann M.C."/>
            <person name="Ming R."/>
            <person name="Peterson D.G."/>
            <person name="Mehboob-ur-Rahman"/>
            <person name="Ware D."/>
            <person name="Westhoff P."/>
            <person name="Mayer K.F."/>
            <person name="Messing J."/>
            <person name="Rokhsar D.S."/>
        </authorList>
    </citation>
    <scope>NUCLEOTIDE SEQUENCE [LARGE SCALE GENOMIC DNA]</scope>
    <source>
        <strain evidence="3">cv. BTx623</strain>
    </source>
</reference>
<dbReference type="EMBL" id="CM000762">
    <property type="protein sequence ID" value="OQU86371.1"/>
    <property type="molecule type" value="Genomic_DNA"/>
</dbReference>
<reference evidence="3" key="2">
    <citation type="journal article" date="2018" name="Plant J.">
        <title>The Sorghum bicolor reference genome: improved assembly, gene annotations, a transcriptome atlas, and signatures of genome organization.</title>
        <authorList>
            <person name="McCormick R.F."/>
            <person name="Truong S.K."/>
            <person name="Sreedasyam A."/>
            <person name="Jenkins J."/>
            <person name="Shu S."/>
            <person name="Sims D."/>
            <person name="Kennedy M."/>
            <person name="Amirebrahimi M."/>
            <person name="Weers B.D."/>
            <person name="McKinley B."/>
            <person name="Mattison A."/>
            <person name="Morishige D.T."/>
            <person name="Grimwood J."/>
            <person name="Schmutz J."/>
            <person name="Mullet J.E."/>
        </authorList>
    </citation>
    <scope>NUCLEOTIDE SEQUENCE [LARGE SCALE GENOMIC DNA]</scope>
    <source>
        <strain evidence="3">cv. BTx623</strain>
    </source>
</reference>
<evidence type="ECO:0000313" key="2">
    <source>
        <dbReference type="EMBL" id="OQU86371.1"/>
    </source>
</evidence>